<organism evidence="2 3">
    <name type="scientific">Aquatica leii</name>
    <dbReference type="NCBI Taxonomy" id="1421715"/>
    <lineage>
        <taxon>Eukaryota</taxon>
        <taxon>Metazoa</taxon>
        <taxon>Ecdysozoa</taxon>
        <taxon>Arthropoda</taxon>
        <taxon>Hexapoda</taxon>
        <taxon>Insecta</taxon>
        <taxon>Pterygota</taxon>
        <taxon>Neoptera</taxon>
        <taxon>Endopterygota</taxon>
        <taxon>Coleoptera</taxon>
        <taxon>Polyphaga</taxon>
        <taxon>Elateriformia</taxon>
        <taxon>Elateroidea</taxon>
        <taxon>Lampyridae</taxon>
        <taxon>Luciolinae</taxon>
        <taxon>Aquatica</taxon>
    </lineage>
</organism>
<comment type="caution">
    <text evidence="2">The sequence shown here is derived from an EMBL/GenBank/DDBJ whole genome shotgun (WGS) entry which is preliminary data.</text>
</comment>
<evidence type="ECO:0000256" key="1">
    <source>
        <dbReference type="SAM" id="Phobius"/>
    </source>
</evidence>
<dbReference type="AlphaFoldDB" id="A0AAN7P6P7"/>
<dbReference type="Pfam" id="PF07841">
    <property type="entry name" value="DM4_12"/>
    <property type="match status" value="1"/>
</dbReference>
<reference evidence="3" key="1">
    <citation type="submission" date="2023-01" db="EMBL/GenBank/DDBJ databases">
        <title>Key to firefly adult light organ development and bioluminescence: homeobox transcription factors regulate luciferase expression and transportation to peroxisome.</title>
        <authorList>
            <person name="Fu X."/>
        </authorList>
    </citation>
    <scope>NUCLEOTIDE SEQUENCE [LARGE SCALE GENOMIC DNA]</scope>
</reference>
<dbReference type="InterPro" id="IPR006631">
    <property type="entry name" value="DM4_12"/>
</dbReference>
<gene>
    <name evidence="2" type="ORF">RN001_011993</name>
</gene>
<dbReference type="Pfam" id="PF07898">
    <property type="entry name" value="DUF1676"/>
    <property type="match status" value="1"/>
</dbReference>
<feature type="transmembrane region" description="Helical" evidence="1">
    <location>
        <begin position="303"/>
        <end position="319"/>
    </location>
</feature>
<dbReference type="Proteomes" id="UP001353858">
    <property type="component" value="Unassembled WGS sequence"/>
</dbReference>
<feature type="transmembrane region" description="Helical" evidence="1">
    <location>
        <begin position="269"/>
        <end position="291"/>
    </location>
</feature>
<evidence type="ECO:0000313" key="2">
    <source>
        <dbReference type="EMBL" id="KAK4875571.1"/>
    </source>
</evidence>
<proteinExistence type="predicted"/>
<dbReference type="InterPro" id="IPR012464">
    <property type="entry name" value="DUF1676"/>
</dbReference>
<keyword evidence="3" id="KW-1185">Reference proteome</keyword>
<evidence type="ECO:0000313" key="3">
    <source>
        <dbReference type="Proteomes" id="UP001353858"/>
    </source>
</evidence>
<dbReference type="EMBL" id="JARPUR010000005">
    <property type="protein sequence ID" value="KAK4875571.1"/>
    <property type="molecule type" value="Genomic_DNA"/>
</dbReference>
<accession>A0AAN7P6P7</accession>
<keyword evidence="1" id="KW-0472">Membrane</keyword>
<dbReference type="PANTHER" id="PTHR21879">
    <property type="entry name" value="FI03362P-RELATED-RELATED"/>
    <property type="match status" value="1"/>
</dbReference>
<keyword evidence="1" id="KW-1133">Transmembrane helix</keyword>
<dbReference type="PANTHER" id="PTHR21879:SF4">
    <property type="entry name" value="OSIRIS 17, ISOFORM C"/>
    <property type="match status" value="1"/>
</dbReference>
<sequence>MPGCEFPEDNKSMTDAAESFTEKESRYFQNVDKVLPEFHPVNNDPLINYEQGVVKSLRLLTALLNINGKSKVRVMPNKSQNVSLIVGRPFTEQEHVLIIIRAKKLEIKNVSKNPKPSESEKVMLRAYETTIPKNYVGHIRVPTLSCIQKTLYKHIEDFLVNTDNYEVEGLMKLQKNNVSIDQSQNNATGRSNKIEEFENKVLRFILTHNVQIQMPETVFDGTTLEISPRKFEGSGLIAKLKFIPKTVSKELGRPRIFFKKIKKFIGEKLLNALLAIVLVVALLLIKFLFFMPLIMGVAAAKKLLLKLLLFFFPFLSHLFKLCPYVQDAHGLTKFHHHHHQIAHLHHVPPYIKHHEHVGHDQHHHHPDYDVAVEYYGGGPDLSADFLHRKTDPPRTVVGDQNEIHSWAMHGKNGNKKPQVNRPLTPAEIEALALKAEKEAVLKVRLQQEHNRVSAENKLLQEKLQQSLKFHEHLKNQMAQVQINQKRPDVRQSAPNIVQGVVPSAHPNHALVPPSESPPPVFQRQIVPTHDPFYSPILEKIDKILVNIGFTEEPCKERIICSMYKNPTKFSPHSNLVSAQLSRDSSELQKPTSTNTAVIRFYRYVQAARDGQDKRECLRLYPACSINTEL</sequence>
<dbReference type="GO" id="GO:0016020">
    <property type="term" value="C:membrane"/>
    <property type="evidence" value="ECO:0007669"/>
    <property type="project" value="TreeGrafter"/>
</dbReference>
<protein>
    <submittedName>
        <fullName evidence="2">Uncharacterized protein</fullName>
    </submittedName>
</protein>
<name>A0AAN7P6P7_9COLE</name>
<keyword evidence="1" id="KW-0812">Transmembrane</keyword>